<evidence type="ECO:0000259" key="2">
    <source>
        <dbReference type="Pfam" id="PF12849"/>
    </source>
</evidence>
<dbReference type="PANTHER" id="PTHR30570">
    <property type="entry name" value="PERIPLASMIC PHOSPHATE BINDING COMPONENT OF PHOSPHATE ABC TRANSPORTER"/>
    <property type="match status" value="1"/>
</dbReference>
<accession>A0A8J7U3U2</accession>
<dbReference type="PANTHER" id="PTHR30570:SF6">
    <property type="entry name" value="PHOSPHATE-BINDING PROTEIN PSTS"/>
    <property type="match status" value="1"/>
</dbReference>
<dbReference type="Gene3D" id="3.40.190.10">
    <property type="entry name" value="Periplasmic binding protein-like II"/>
    <property type="match status" value="2"/>
</dbReference>
<dbReference type="Proteomes" id="UP000664417">
    <property type="component" value="Unassembled WGS sequence"/>
</dbReference>
<dbReference type="Pfam" id="PF12849">
    <property type="entry name" value="PBP_like_2"/>
    <property type="match status" value="1"/>
</dbReference>
<evidence type="ECO:0000313" key="4">
    <source>
        <dbReference type="Proteomes" id="UP000664417"/>
    </source>
</evidence>
<evidence type="ECO:0000256" key="1">
    <source>
        <dbReference type="ARBA" id="ARBA00022729"/>
    </source>
</evidence>
<dbReference type="InterPro" id="IPR050811">
    <property type="entry name" value="Phosphate_ABC_transporter"/>
</dbReference>
<keyword evidence="4" id="KW-1185">Reference proteome</keyword>
<gene>
    <name evidence="3" type="ORF">J3U88_11695</name>
</gene>
<feature type="domain" description="PBP" evidence="2">
    <location>
        <begin position="30"/>
        <end position="284"/>
    </location>
</feature>
<keyword evidence="1" id="KW-0732">Signal</keyword>
<proteinExistence type="predicted"/>
<dbReference type="InterPro" id="IPR024370">
    <property type="entry name" value="PBP_domain"/>
</dbReference>
<evidence type="ECO:0000313" key="3">
    <source>
        <dbReference type="EMBL" id="MBO1319124.1"/>
    </source>
</evidence>
<reference evidence="3" key="1">
    <citation type="submission" date="2021-03" db="EMBL/GenBank/DDBJ databases">
        <authorList>
            <person name="Wang G."/>
        </authorList>
    </citation>
    <scope>NUCLEOTIDE SEQUENCE</scope>
    <source>
        <strain evidence="3">KCTC 12899</strain>
    </source>
</reference>
<name>A0A8J7U3U2_9BACT</name>
<protein>
    <submittedName>
        <fullName evidence="3">PstS family phosphate ABC transporter substrate-binding protein</fullName>
    </submittedName>
</protein>
<dbReference type="SUPFAM" id="SSF53850">
    <property type="entry name" value="Periplasmic binding protein-like II"/>
    <property type="match status" value="1"/>
</dbReference>
<dbReference type="EMBL" id="JAFREP010000008">
    <property type="protein sequence ID" value="MBO1319124.1"/>
    <property type="molecule type" value="Genomic_DNA"/>
</dbReference>
<comment type="caution">
    <text evidence="3">The sequence shown here is derived from an EMBL/GenBank/DDBJ whole genome shotgun (WGS) entry which is preliminary data.</text>
</comment>
<organism evidence="3 4">
    <name type="scientific">Acanthopleuribacter pedis</name>
    <dbReference type="NCBI Taxonomy" id="442870"/>
    <lineage>
        <taxon>Bacteria</taxon>
        <taxon>Pseudomonadati</taxon>
        <taxon>Acidobacteriota</taxon>
        <taxon>Holophagae</taxon>
        <taxon>Acanthopleuribacterales</taxon>
        <taxon>Acanthopleuribacteraceae</taxon>
        <taxon>Acanthopleuribacter</taxon>
    </lineage>
</organism>
<sequence>MVIVPLIAQEFTLLDALDDFPRYQRRSGISGSVNSVGSDTLNNLMALWGEGFRRRYPSVNFQVEGKGSSTAPPALMEGVAQIGPMSRLMSKDELDAFRQKMGFLPTAIPVALDALAIYVHNQNPLVSISLPELDAAFSVTHRGGLDRRLETWSDLGVTGVLGRYPLSLYGRNSASGTYGFFKMAALFGGDFQPRVKELPGSAAVVLSVSLEPASMGYAGIGYRAEGVRALHVSKDQGLPAVAPVAHRVVDGEYPLGRALYIYVVKPPSEMLPAVVEEFVQFILSYEGQRIVVKSGYIPLPRDVANTYRRAF</sequence>
<dbReference type="AlphaFoldDB" id="A0A8J7U3U2"/>
<dbReference type="CDD" id="cd13566">
    <property type="entry name" value="PBP2_phosphate"/>
    <property type="match status" value="1"/>
</dbReference>